<protein>
    <submittedName>
        <fullName evidence="1">Uncharacterized protein</fullName>
    </submittedName>
</protein>
<dbReference type="Proteomes" id="UP000823388">
    <property type="component" value="Chromosome 2N"/>
</dbReference>
<evidence type="ECO:0000313" key="2">
    <source>
        <dbReference type="Proteomes" id="UP000823388"/>
    </source>
</evidence>
<dbReference type="AlphaFoldDB" id="A0A8T0VVH3"/>
<reference evidence="1" key="1">
    <citation type="submission" date="2020-05" db="EMBL/GenBank/DDBJ databases">
        <title>WGS assembly of Panicum virgatum.</title>
        <authorList>
            <person name="Lovell J.T."/>
            <person name="Jenkins J."/>
            <person name="Shu S."/>
            <person name="Juenger T.E."/>
            <person name="Schmutz J."/>
        </authorList>
    </citation>
    <scope>NUCLEOTIDE SEQUENCE</scope>
    <source>
        <strain evidence="1">AP13</strain>
    </source>
</reference>
<organism evidence="1 2">
    <name type="scientific">Panicum virgatum</name>
    <name type="common">Blackwell switchgrass</name>
    <dbReference type="NCBI Taxonomy" id="38727"/>
    <lineage>
        <taxon>Eukaryota</taxon>
        <taxon>Viridiplantae</taxon>
        <taxon>Streptophyta</taxon>
        <taxon>Embryophyta</taxon>
        <taxon>Tracheophyta</taxon>
        <taxon>Spermatophyta</taxon>
        <taxon>Magnoliopsida</taxon>
        <taxon>Liliopsida</taxon>
        <taxon>Poales</taxon>
        <taxon>Poaceae</taxon>
        <taxon>PACMAD clade</taxon>
        <taxon>Panicoideae</taxon>
        <taxon>Panicodae</taxon>
        <taxon>Paniceae</taxon>
        <taxon>Panicinae</taxon>
        <taxon>Panicum</taxon>
        <taxon>Panicum sect. Hiantes</taxon>
    </lineage>
</organism>
<accession>A0A8T0VVH3</accession>
<proteinExistence type="predicted"/>
<comment type="caution">
    <text evidence="1">The sequence shown here is derived from an EMBL/GenBank/DDBJ whole genome shotgun (WGS) entry which is preliminary data.</text>
</comment>
<dbReference type="EMBL" id="CM029040">
    <property type="protein sequence ID" value="KAG2637656.1"/>
    <property type="molecule type" value="Genomic_DNA"/>
</dbReference>
<evidence type="ECO:0000313" key="1">
    <source>
        <dbReference type="EMBL" id="KAG2637656.1"/>
    </source>
</evidence>
<gene>
    <name evidence="1" type="ORF">PVAP13_2NG531006</name>
</gene>
<name>A0A8T0VVH3_PANVG</name>
<sequence length="102" mass="11654">MSSSQQDGSKERVRGGFQDWARGRRRWTLGDIRIQRHCGLRNPRSNLVGERRRRLAEATSGFEVSAGASCEQTWRRAALLGPLLRQSWLAWEAERMGRDGEA</sequence>
<keyword evidence="2" id="KW-1185">Reference proteome</keyword>